<dbReference type="EMBL" id="JXQK01000043">
    <property type="protein sequence ID" value="KIP63364.1"/>
    <property type="molecule type" value="Genomic_DNA"/>
</dbReference>
<proteinExistence type="predicted"/>
<reference evidence="2 3" key="1">
    <citation type="submission" date="2015-01" db="EMBL/GenBank/DDBJ databases">
        <title>Comparative genomics of non-oral Prevotella species.</title>
        <authorList>
            <person name="Accetto T."/>
            <person name="Nograsek B."/>
            <person name="Avgustin G."/>
        </authorList>
    </citation>
    <scope>NUCLEOTIDE SEQUENCE [LARGE SCALE GENOMIC DNA]</scope>
    <source>
        <strain evidence="2 3">P5-119</strain>
    </source>
</reference>
<comment type="caution">
    <text evidence="2">The sequence shown here is derived from an EMBL/GenBank/DDBJ whole genome shotgun (WGS) entry which is preliminary data.</text>
</comment>
<gene>
    <name evidence="2" type="ORF">ST44_03625</name>
</gene>
<dbReference type="RefSeq" id="WP_042518178.1">
    <property type="nucleotide sequence ID" value="NZ_JXQI01000021.1"/>
</dbReference>
<evidence type="ECO:0000313" key="2">
    <source>
        <dbReference type="EMBL" id="KIP63364.1"/>
    </source>
</evidence>
<accession>A0A0D0HE72</accession>
<dbReference type="AlphaFoldDB" id="A0A0D0HE72"/>
<sequence length="306" mass="35368">MDEKLNSTLNKVIRLCGQNAEFDKELRKRLGVAPSASVLPISDERIDQIYEYCIEKVVRKQARDFYSDFPVSSIRDGLMDDFCRMEAFRRKDNFGDFCLSMYQQIERMTNSLCTNPDISLIAERMWGYPAYIKTGTNIKTSLEKRAESDYLVASLVFPGNDKETGLSNATKKSKQALQTLYAKDKIRCVVYFLGYKAAMKSSDYKSYIEFTSLLADLYQCRNMNHRGNKPTQWEKETLDRILPSKAVYYLKFLGALTLYVEQIKEGWKNLPTLKNYAQSLSPKEVKPRPNVIGNMELPGDNKKRYK</sequence>
<organism evidence="2 3">
    <name type="scientific">Prevotella pectinovora</name>
    <dbReference type="NCBI Taxonomy" id="1602169"/>
    <lineage>
        <taxon>Bacteria</taxon>
        <taxon>Pseudomonadati</taxon>
        <taxon>Bacteroidota</taxon>
        <taxon>Bacteroidia</taxon>
        <taxon>Bacteroidales</taxon>
        <taxon>Prevotellaceae</taxon>
        <taxon>Prevotella</taxon>
    </lineage>
</organism>
<evidence type="ECO:0000256" key="1">
    <source>
        <dbReference type="SAM" id="MobiDB-lite"/>
    </source>
</evidence>
<dbReference type="OrthoDB" id="1091427at2"/>
<evidence type="ECO:0000313" key="3">
    <source>
        <dbReference type="Proteomes" id="UP000032046"/>
    </source>
</evidence>
<dbReference type="Proteomes" id="UP000032046">
    <property type="component" value="Unassembled WGS sequence"/>
</dbReference>
<keyword evidence="3" id="KW-1185">Reference proteome</keyword>
<protein>
    <submittedName>
        <fullName evidence="2">Uncharacterized protein</fullName>
    </submittedName>
</protein>
<feature type="region of interest" description="Disordered" evidence="1">
    <location>
        <begin position="283"/>
        <end position="306"/>
    </location>
</feature>
<name>A0A0D0HE72_9BACT</name>